<dbReference type="Pfam" id="PF07045">
    <property type="entry name" value="DUF1330"/>
    <property type="match status" value="1"/>
</dbReference>
<dbReference type="InterPro" id="IPR010753">
    <property type="entry name" value="DUF1330"/>
</dbReference>
<dbReference type="OrthoDB" id="8909581at2"/>
<organism evidence="2 3">
    <name type="scientific">Halioglobus maricola</name>
    <dbReference type="NCBI Taxonomy" id="2601894"/>
    <lineage>
        <taxon>Bacteria</taxon>
        <taxon>Pseudomonadati</taxon>
        <taxon>Pseudomonadota</taxon>
        <taxon>Gammaproteobacteria</taxon>
        <taxon>Cellvibrionales</taxon>
        <taxon>Halieaceae</taxon>
        <taxon>Halioglobus</taxon>
    </lineage>
</organism>
<evidence type="ECO:0000259" key="1">
    <source>
        <dbReference type="Pfam" id="PF07045"/>
    </source>
</evidence>
<proteinExistence type="predicted"/>
<protein>
    <submittedName>
        <fullName evidence="2">DUF1330 domain-containing protein</fullName>
    </submittedName>
</protein>
<name>A0A5P9NML0_9GAMM</name>
<gene>
    <name evidence="2" type="ORF">EY643_16210</name>
</gene>
<reference evidence="2 3" key="1">
    <citation type="submission" date="2019-02" db="EMBL/GenBank/DDBJ databases">
        <authorList>
            <person name="Li S.-H."/>
        </authorList>
    </citation>
    <scope>NUCLEOTIDE SEQUENCE [LARGE SCALE GENOMIC DNA]</scope>
    <source>
        <strain evidence="2 3">IMCC14385</strain>
    </source>
</reference>
<dbReference type="PANTHER" id="PTHR40257:SF1">
    <property type="entry name" value="DUF1330 DOMAIN-CONTAINING PROTEIN"/>
    <property type="match status" value="1"/>
</dbReference>
<dbReference type="SUPFAM" id="SSF54909">
    <property type="entry name" value="Dimeric alpha+beta barrel"/>
    <property type="match status" value="1"/>
</dbReference>
<dbReference type="EMBL" id="CP036422">
    <property type="protein sequence ID" value="QFU77070.1"/>
    <property type="molecule type" value="Genomic_DNA"/>
</dbReference>
<keyword evidence="3" id="KW-1185">Reference proteome</keyword>
<dbReference type="InterPro" id="IPR011008">
    <property type="entry name" value="Dimeric_a/b-barrel"/>
</dbReference>
<evidence type="ECO:0000313" key="3">
    <source>
        <dbReference type="Proteomes" id="UP000326287"/>
    </source>
</evidence>
<evidence type="ECO:0000313" key="2">
    <source>
        <dbReference type="EMBL" id="QFU77070.1"/>
    </source>
</evidence>
<sequence>MNEVETESLITELIELSHGTIDPSAEQIRNLLSGNLQGPFHFVNLLVFKEVADYPSDHELASHQLSGADAYDKYGAVALSQVTKRGGRLITLNNIEKKVVGDSRDWHRIATMEYRNIEAFTDMLMDPEYQAALVHRESGLEATEVLVTRPLITEPIG</sequence>
<dbReference type="KEGG" id="halc:EY643_16210"/>
<dbReference type="Gene3D" id="3.30.70.100">
    <property type="match status" value="1"/>
</dbReference>
<dbReference type="PANTHER" id="PTHR40257">
    <property type="match status" value="1"/>
</dbReference>
<dbReference type="AlphaFoldDB" id="A0A5P9NML0"/>
<accession>A0A5P9NML0</accession>
<feature type="domain" description="DUF1330" evidence="1">
    <location>
        <begin position="64"/>
        <end position="148"/>
    </location>
</feature>
<dbReference type="RefSeq" id="WP_153240208.1">
    <property type="nucleotide sequence ID" value="NZ_CP036422.1"/>
</dbReference>
<dbReference type="Proteomes" id="UP000326287">
    <property type="component" value="Chromosome"/>
</dbReference>